<dbReference type="OrthoDB" id="9795655at2"/>
<evidence type="ECO:0000259" key="10">
    <source>
        <dbReference type="Pfam" id="PF04290"/>
    </source>
</evidence>
<keyword evidence="6 9" id="KW-1133">Transmembrane helix</keyword>
<comment type="similarity">
    <text evidence="8 9">Belongs to the TRAP transporter small permease family.</text>
</comment>
<reference evidence="11 12" key="1">
    <citation type="submission" date="2019-09" db="EMBL/GenBank/DDBJ databases">
        <title>Draft genome sequences of 48 bacterial type strains from the CCUG.</title>
        <authorList>
            <person name="Tunovic T."/>
            <person name="Pineiro-Iglesias B."/>
            <person name="Unosson C."/>
            <person name="Inganas E."/>
            <person name="Ohlen M."/>
            <person name="Cardew S."/>
            <person name="Jensie-Markopoulos S."/>
            <person name="Salva-Serra F."/>
            <person name="Jaen-Luchoro D."/>
            <person name="Karlsson R."/>
            <person name="Svensson-Stadler L."/>
            <person name="Chun J."/>
            <person name="Moore E."/>
        </authorList>
    </citation>
    <scope>NUCLEOTIDE SEQUENCE [LARGE SCALE GENOMIC DNA]</scope>
    <source>
        <strain evidence="11 12">CCUG 30977</strain>
    </source>
</reference>
<evidence type="ECO:0000256" key="2">
    <source>
        <dbReference type="ARBA" id="ARBA00022448"/>
    </source>
</evidence>
<dbReference type="EMBL" id="VZPB01000022">
    <property type="protein sequence ID" value="KAB0582037.1"/>
    <property type="molecule type" value="Genomic_DNA"/>
</dbReference>
<proteinExistence type="inferred from homology"/>
<feature type="transmembrane region" description="Helical" evidence="9">
    <location>
        <begin position="91"/>
        <end position="114"/>
    </location>
</feature>
<keyword evidence="5 9" id="KW-0812">Transmembrane</keyword>
<comment type="subunit">
    <text evidence="9">The complex comprises the extracytoplasmic solute receptor protein and the two transmembrane proteins.</text>
</comment>
<dbReference type="PANTHER" id="PTHR35011">
    <property type="entry name" value="2,3-DIKETO-L-GULONATE TRAP TRANSPORTER SMALL PERMEASE PROTEIN YIAM"/>
    <property type="match status" value="1"/>
</dbReference>
<evidence type="ECO:0000313" key="12">
    <source>
        <dbReference type="Proteomes" id="UP000430120"/>
    </source>
</evidence>
<sequence length="199" mass="21894">MSALLALSRWIDRLNEWVGRSAAWLVLAAVLISALNAIARKAFDVGSNAFLEIQWYLFAGVFLLAAGYTLLRQEHVKIDVVLSHFSKRTQIIVEAVCIVIFLLPFCGVVIDLVLPLVKQAYETGETSSNAGGLIRWPVYALVPVGFSLLALQGVSELIKRIAFLMGLIEDPTEKKQEKTAEEELAEAILRAQKNQGAAQ</sequence>
<dbReference type="Proteomes" id="UP000430120">
    <property type="component" value="Unassembled WGS sequence"/>
</dbReference>
<evidence type="ECO:0000256" key="3">
    <source>
        <dbReference type="ARBA" id="ARBA00022475"/>
    </source>
</evidence>
<evidence type="ECO:0000256" key="6">
    <source>
        <dbReference type="ARBA" id="ARBA00022989"/>
    </source>
</evidence>
<comment type="subcellular location">
    <subcellularLocation>
        <location evidence="1 9">Cell inner membrane</location>
        <topology evidence="1 9">Multi-pass membrane protein</topology>
    </subcellularLocation>
</comment>
<evidence type="ECO:0000256" key="5">
    <source>
        <dbReference type="ARBA" id="ARBA00022692"/>
    </source>
</evidence>
<gene>
    <name evidence="11" type="ORF">F7Q92_10625</name>
</gene>
<feature type="transmembrane region" description="Helical" evidence="9">
    <location>
        <begin position="53"/>
        <end position="71"/>
    </location>
</feature>
<dbReference type="RefSeq" id="WP_151124125.1">
    <property type="nucleotide sequence ID" value="NZ_CP088081.1"/>
</dbReference>
<evidence type="ECO:0000256" key="7">
    <source>
        <dbReference type="ARBA" id="ARBA00023136"/>
    </source>
</evidence>
<keyword evidence="2 9" id="KW-0813">Transport</keyword>
<organism evidence="11 12">
    <name type="scientific">Ideonella dechloratans</name>
    <dbReference type="NCBI Taxonomy" id="36863"/>
    <lineage>
        <taxon>Bacteria</taxon>
        <taxon>Pseudomonadati</taxon>
        <taxon>Pseudomonadota</taxon>
        <taxon>Betaproteobacteria</taxon>
        <taxon>Burkholderiales</taxon>
        <taxon>Sphaerotilaceae</taxon>
        <taxon>Ideonella</taxon>
    </lineage>
</organism>
<keyword evidence="3" id="KW-1003">Cell membrane</keyword>
<evidence type="ECO:0000256" key="8">
    <source>
        <dbReference type="ARBA" id="ARBA00038436"/>
    </source>
</evidence>
<evidence type="ECO:0000256" key="1">
    <source>
        <dbReference type="ARBA" id="ARBA00004429"/>
    </source>
</evidence>
<dbReference type="AlphaFoldDB" id="A0A643FCB2"/>
<name>A0A643FCB2_IDEDE</name>
<dbReference type="GO" id="GO:0005886">
    <property type="term" value="C:plasma membrane"/>
    <property type="evidence" value="ECO:0007669"/>
    <property type="project" value="UniProtKB-SubCell"/>
</dbReference>
<dbReference type="PANTHER" id="PTHR35011:SF4">
    <property type="entry name" value="SLL1102 PROTEIN"/>
    <property type="match status" value="1"/>
</dbReference>
<dbReference type="GO" id="GO:0022857">
    <property type="term" value="F:transmembrane transporter activity"/>
    <property type="evidence" value="ECO:0007669"/>
    <property type="project" value="UniProtKB-UniRule"/>
</dbReference>
<keyword evidence="7 9" id="KW-0472">Membrane</keyword>
<evidence type="ECO:0000256" key="9">
    <source>
        <dbReference type="RuleBase" id="RU369079"/>
    </source>
</evidence>
<dbReference type="Pfam" id="PF04290">
    <property type="entry name" value="DctQ"/>
    <property type="match status" value="1"/>
</dbReference>
<dbReference type="InterPro" id="IPR007387">
    <property type="entry name" value="TRAP_DctQ"/>
</dbReference>
<comment type="function">
    <text evidence="9">Part of the tripartite ATP-independent periplasmic (TRAP) transport system.</text>
</comment>
<accession>A0A643FCB2</accession>
<evidence type="ECO:0000256" key="4">
    <source>
        <dbReference type="ARBA" id="ARBA00022519"/>
    </source>
</evidence>
<feature type="transmembrane region" description="Helical" evidence="9">
    <location>
        <begin position="21"/>
        <end position="38"/>
    </location>
</feature>
<dbReference type="InterPro" id="IPR055348">
    <property type="entry name" value="DctQ"/>
</dbReference>
<comment type="caution">
    <text evidence="11">The sequence shown here is derived from an EMBL/GenBank/DDBJ whole genome shotgun (WGS) entry which is preliminary data.</text>
</comment>
<feature type="domain" description="Tripartite ATP-independent periplasmic transporters DctQ component" evidence="10">
    <location>
        <begin position="30"/>
        <end position="161"/>
    </location>
</feature>
<evidence type="ECO:0000313" key="11">
    <source>
        <dbReference type="EMBL" id="KAB0582037.1"/>
    </source>
</evidence>
<feature type="transmembrane region" description="Helical" evidence="9">
    <location>
        <begin position="134"/>
        <end position="151"/>
    </location>
</feature>
<keyword evidence="4 9" id="KW-0997">Cell inner membrane</keyword>
<protein>
    <recommendedName>
        <fullName evidence="9">TRAP transporter small permease protein</fullName>
    </recommendedName>
</protein>
<keyword evidence="12" id="KW-1185">Reference proteome</keyword>